<name>A0ABN0XGW9_9ALTE</name>
<dbReference type="Gene3D" id="2.40.50.100">
    <property type="match status" value="1"/>
</dbReference>
<dbReference type="Proteomes" id="UP001501757">
    <property type="component" value="Unassembled WGS sequence"/>
</dbReference>
<comment type="subcellular location">
    <subcellularLocation>
        <location evidence="1">Cell envelope</location>
    </subcellularLocation>
</comment>
<reference evidence="5 6" key="1">
    <citation type="journal article" date="2019" name="Int. J. Syst. Evol. Microbiol.">
        <title>The Global Catalogue of Microorganisms (GCM) 10K type strain sequencing project: providing services to taxonomists for standard genome sequencing and annotation.</title>
        <authorList>
            <consortium name="The Broad Institute Genomics Platform"/>
            <consortium name="The Broad Institute Genome Sequencing Center for Infectious Disease"/>
            <person name="Wu L."/>
            <person name="Ma J."/>
        </authorList>
    </citation>
    <scope>NUCLEOTIDE SEQUENCE [LARGE SCALE GENOMIC DNA]</scope>
    <source>
        <strain evidence="5 6">JCM 13378</strain>
    </source>
</reference>
<evidence type="ECO:0000313" key="5">
    <source>
        <dbReference type="EMBL" id="GAA0363551.1"/>
    </source>
</evidence>
<gene>
    <name evidence="5" type="ORF">GCM10009092_29950</name>
</gene>
<keyword evidence="6" id="KW-1185">Reference proteome</keyword>
<dbReference type="Gene3D" id="2.40.30.170">
    <property type="match status" value="1"/>
</dbReference>
<comment type="caution">
    <text evidence="5">The sequence shown here is derived from an EMBL/GenBank/DDBJ whole genome shotgun (WGS) entry which is preliminary data.</text>
</comment>
<evidence type="ECO:0000256" key="4">
    <source>
        <dbReference type="SAM" id="Phobius"/>
    </source>
</evidence>
<evidence type="ECO:0000313" key="6">
    <source>
        <dbReference type="Proteomes" id="UP001501757"/>
    </source>
</evidence>
<evidence type="ECO:0000256" key="1">
    <source>
        <dbReference type="ARBA" id="ARBA00004196"/>
    </source>
</evidence>
<protein>
    <submittedName>
        <fullName evidence="5">Efflux RND transporter periplasmic adaptor subunit</fullName>
    </submittedName>
</protein>
<dbReference type="EMBL" id="BAAAEI010000017">
    <property type="protein sequence ID" value="GAA0363551.1"/>
    <property type="molecule type" value="Genomic_DNA"/>
</dbReference>
<proteinExistence type="predicted"/>
<accession>A0ABN0XGW9</accession>
<evidence type="ECO:0000256" key="3">
    <source>
        <dbReference type="SAM" id="Coils"/>
    </source>
</evidence>
<dbReference type="PANTHER" id="PTHR32347:SF23">
    <property type="entry name" value="BLL5650 PROTEIN"/>
    <property type="match status" value="1"/>
</dbReference>
<feature type="coiled-coil region" evidence="3">
    <location>
        <begin position="178"/>
        <end position="237"/>
    </location>
</feature>
<dbReference type="PANTHER" id="PTHR32347">
    <property type="entry name" value="EFFLUX SYSTEM COMPONENT YKNX-RELATED"/>
    <property type="match status" value="1"/>
</dbReference>
<evidence type="ECO:0000256" key="2">
    <source>
        <dbReference type="ARBA" id="ARBA00023054"/>
    </source>
</evidence>
<sequence>MDIAIQKRPALRIRPYLLGLGLVLVVSVAARYWWLLGQADYAVAADSIVFSKVQRGNFHVSVRGSGILSPEHIRWLSANVDAKVEQLIVKAGHQVKQGDLIAILSNPRLERQLEEASWELTALQADIKAGQVAQESAVLAQRARLLNAKLDYDSSLLKYNAETKLLKQSSGAISQLTYERTKLETEQFRQRLQISEQELLKMQDNLIAQAAARQARLEKARKAHEQLQQQVDSLQVRASMDSIVLEVPLEPGKRILMGENLAKLAQHNSLIAELQVPEIQIKAVTPGQKVTIDTRNSTIQGQVIRVDPAVTGGKVQVDVALSGPMPDDARPALSVDGEIHISNIADTLFVDRPLYAQSQSQTTLYKLSQDRNFAELVPVSLGQGSINQIQILDGLQAGDLVVTSDPSRFSGYPKFRIN</sequence>
<feature type="transmembrane region" description="Helical" evidence="4">
    <location>
        <begin position="16"/>
        <end position="34"/>
    </location>
</feature>
<dbReference type="InterPro" id="IPR050465">
    <property type="entry name" value="UPF0194_transport"/>
</dbReference>
<keyword evidence="4" id="KW-0472">Membrane</keyword>
<keyword evidence="2 3" id="KW-0175">Coiled coil</keyword>
<organism evidence="5 6">
    <name type="scientific">Bowmanella denitrificans</name>
    <dbReference type="NCBI Taxonomy" id="366582"/>
    <lineage>
        <taxon>Bacteria</taxon>
        <taxon>Pseudomonadati</taxon>
        <taxon>Pseudomonadota</taxon>
        <taxon>Gammaproteobacteria</taxon>
        <taxon>Alteromonadales</taxon>
        <taxon>Alteromonadaceae</taxon>
        <taxon>Bowmanella</taxon>
    </lineage>
</organism>
<keyword evidence="4" id="KW-1133">Transmembrane helix</keyword>
<dbReference type="RefSeq" id="WP_343846006.1">
    <property type="nucleotide sequence ID" value="NZ_BAAAEI010000017.1"/>
</dbReference>
<dbReference type="Gene3D" id="2.40.420.20">
    <property type="match status" value="1"/>
</dbReference>
<keyword evidence="4" id="KW-0812">Transmembrane</keyword>